<gene>
    <name evidence="1" type="ORF">GMARGA_LOCUS4416</name>
</gene>
<proteinExistence type="predicted"/>
<reference evidence="1 2" key="1">
    <citation type="submission" date="2021-06" db="EMBL/GenBank/DDBJ databases">
        <authorList>
            <person name="Kallberg Y."/>
            <person name="Tangrot J."/>
            <person name="Rosling A."/>
        </authorList>
    </citation>
    <scope>NUCLEOTIDE SEQUENCE [LARGE SCALE GENOMIC DNA]</scope>
    <source>
        <strain evidence="1 2">120-4 pot B 10/14</strain>
    </source>
</reference>
<name>A0ABN7UA99_GIGMA</name>
<organism evidence="1 2">
    <name type="scientific">Gigaspora margarita</name>
    <dbReference type="NCBI Taxonomy" id="4874"/>
    <lineage>
        <taxon>Eukaryota</taxon>
        <taxon>Fungi</taxon>
        <taxon>Fungi incertae sedis</taxon>
        <taxon>Mucoromycota</taxon>
        <taxon>Glomeromycotina</taxon>
        <taxon>Glomeromycetes</taxon>
        <taxon>Diversisporales</taxon>
        <taxon>Gigasporaceae</taxon>
        <taxon>Gigaspora</taxon>
    </lineage>
</organism>
<evidence type="ECO:0000313" key="2">
    <source>
        <dbReference type="Proteomes" id="UP000789901"/>
    </source>
</evidence>
<comment type="caution">
    <text evidence="1">The sequence shown here is derived from an EMBL/GenBank/DDBJ whole genome shotgun (WGS) entry which is preliminary data.</text>
</comment>
<sequence length="87" mass="10095">ESKFGKKGARKRISPEIRILLEGYFLAGNISKSNRYTAQDMYDELVQLAQEGKIKMEEVPKSLQFKTELVVIYVNISKKQQQRKRSS</sequence>
<keyword evidence="2" id="KW-1185">Reference proteome</keyword>
<protein>
    <submittedName>
        <fullName evidence="1">1694_t:CDS:1</fullName>
    </submittedName>
</protein>
<accession>A0ABN7UA99</accession>
<evidence type="ECO:0000313" key="1">
    <source>
        <dbReference type="EMBL" id="CAG8548032.1"/>
    </source>
</evidence>
<feature type="non-terminal residue" evidence="1">
    <location>
        <position position="1"/>
    </location>
</feature>
<dbReference type="EMBL" id="CAJVQB010001729">
    <property type="protein sequence ID" value="CAG8548032.1"/>
    <property type="molecule type" value="Genomic_DNA"/>
</dbReference>
<dbReference type="Proteomes" id="UP000789901">
    <property type="component" value="Unassembled WGS sequence"/>
</dbReference>